<name>A0A086ZGT5_9BIFI</name>
<dbReference type="EMBL" id="JGYP01000002">
    <property type="protein sequence ID" value="KFI45735.1"/>
    <property type="molecule type" value="Genomic_DNA"/>
</dbReference>
<evidence type="ECO:0000313" key="3">
    <source>
        <dbReference type="Proteomes" id="UP000029096"/>
    </source>
</evidence>
<proteinExistence type="predicted"/>
<gene>
    <name evidence="2" type="ORF">BBOH_0537</name>
</gene>
<comment type="caution">
    <text evidence="2">The sequence shown here is derived from an EMBL/GenBank/DDBJ whole genome shotgun (WGS) entry which is preliminary data.</text>
</comment>
<feature type="signal peptide" evidence="1">
    <location>
        <begin position="1"/>
        <end position="28"/>
    </location>
</feature>
<reference evidence="2 3" key="1">
    <citation type="submission" date="2014-03" db="EMBL/GenBank/DDBJ databases">
        <title>Genomics of Bifidobacteria.</title>
        <authorList>
            <person name="Ventura M."/>
            <person name="Milani C."/>
            <person name="Lugli G.A."/>
        </authorList>
    </citation>
    <scope>NUCLEOTIDE SEQUENCE [LARGE SCALE GENOMIC DNA]</scope>
    <source>
        <strain evidence="2 3">DSM 22767</strain>
    </source>
</reference>
<organism evidence="2 3">
    <name type="scientific">Bifidobacterium bohemicum DSM 22767</name>
    <dbReference type="NCBI Taxonomy" id="1437606"/>
    <lineage>
        <taxon>Bacteria</taxon>
        <taxon>Bacillati</taxon>
        <taxon>Actinomycetota</taxon>
        <taxon>Actinomycetes</taxon>
        <taxon>Bifidobacteriales</taxon>
        <taxon>Bifidobacteriaceae</taxon>
        <taxon>Bifidobacterium</taxon>
    </lineage>
</organism>
<evidence type="ECO:0000313" key="2">
    <source>
        <dbReference type="EMBL" id="KFI45735.1"/>
    </source>
</evidence>
<keyword evidence="3" id="KW-1185">Reference proteome</keyword>
<protein>
    <submittedName>
        <fullName evidence="2">Uncharacterized protein</fullName>
    </submittedName>
</protein>
<keyword evidence="1" id="KW-0732">Signal</keyword>
<feature type="chain" id="PRO_5001817992" evidence="1">
    <location>
        <begin position="29"/>
        <end position="35"/>
    </location>
</feature>
<dbReference type="AlphaFoldDB" id="A0A086ZGT5"/>
<dbReference type="Proteomes" id="UP000029096">
    <property type="component" value="Unassembled WGS sequence"/>
</dbReference>
<accession>A0A086ZGT5</accession>
<sequence length="35" mass="3550">MMMSLKRKGIAVVAAAASLFCFATPAMANNSSDSG</sequence>
<evidence type="ECO:0000256" key="1">
    <source>
        <dbReference type="SAM" id="SignalP"/>
    </source>
</evidence>